<name>A0A6L2KJD5_TANCI</name>
<organism evidence="1">
    <name type="scientific">Tanacetum cinerariifolium</name>
    <name type="common">Dalmatian daisy</name>
    <name type="synonym">Chrysanthemum cinerariifolium</name>
    <dbReference type="NCBI Taxonomy" id="118510"/>
    <lineage>
        <taxon>Eukaryota</taxon>
        <taxon>Viridiplantae</taxon>
        <taxon>Streptophyta</taxon>
        <taxon>Embryophyta</taxon>
        <taxon>Tracheophyta</taxon>
        <taxon>Spermatophyta</taxon>
        <taxon>Magnoliopsida</taxon>
        <taxon>eudicotyledons</taxon>
        <taxon>Gunneridae</taxon>
        <taxon>Pentapetalae</taxon>
        <taxon>asterids</taxon>
        <taxon>campanulids</taxon>
        <taxon>Asterales</taxon>
        <taxon>Asteraceae</taxon>
        <taxon>Asteroideae</taxon>
        <taxon>Anthemideae</taxon>
        <taxon>Anthemidinae</taxon>
        <taxon>Tanacetum</taxon>
    </lineage>
</organism>
<gene>
    <name evidence="1" type="ORF">Tci_020845</name>
</gene>
<reference evidence="1" key="1">
    <citation type="journal article" date="2019" name="Sci. Rep.">
        <title>Draft genome of Tanacetum cinerariifolium, the natural source of mosquito coil.</title>
        <authorList>
            <person name="Yamashiro T."/>
            <person name="Shiraishi A."/>
            <person name="Satake H."/>
            <person name="Nakayama K."/>
        </authorList>
    </citation>
    <scope>NUCLEOTIDE SEQUENCE</scope>
</reference>
<proteinExistence type="predicted"/>
<accession>A0A6L2KJD5</accession>
<dbReference type="PANTHER" id="PTHR33127">
    <property type="entry name" value="TRANSMEMBRANE PROTEIN"/>
    <property type="match status" value="1"/>
</dbReference>
<protein>
    <submittedName>
        <fullName evidence="1">PAZ domain-containing protein</fullName>
    </submittedName>
</protein>
<comment type="caution">
    <text evidence="1">The sequence shown here is derived from an EMBL/GenBank/DDBJ whole genome shotgun (WGS) entry which is preliminary data.</text>
</comment>
<dbReference type="PANTHER" id="PTHR33127:SF5">
    <property type="entry name" value="TRANSMEMBRANE PROTEIN"/>
    <property type="match status" value="1"/>
</dbReference>
<dbReference type="AlphaFoldDB" id="A0A6L2KJD5"/>
<dbReference type="EMBL" id="BKCJ010002483">
    <property type="protein sequence ID" value="GEU48867.1"/>
    <property type="molecule type" value="Genomic_DNA"/>
</dbReference>
<sequence length="347" mass="39896">MEQKQNCCGLIYDELPPLSPNYPWFVAQNGEDDTQVQILFTAQNHFLIITAEFLSCSEEMKDLKETILSSKFYSHAIASSDLGGYIYIHGDKGKTINSYHVKDKTISLSSMPCLVGTKNVSAWPLLECRLEAHHADHKQKEEDKDAEIVTRLVKDDEVEFNSSTNDESHLLNLPFHILEMIMKFCVGVEYLKFRATCKCCHLAAPLVQWINEGSLERFQTYSSVSPWMIVFDKHQGIITLTDSMFGDKYYIKTPIQLISDIRMYDSKYGWLLMHVQEGPLYLEQGPPVFYNPFTSDIRELPSVPFLKSHSFSAPHTSSDCIVVGFTAYEDECDRYLINNNRTWIVFY</sequence>
<evidence type="ECO:0000313" key="1">
    <source>
        <dbReference type="EMBL" id="GEU48867.1"/>
    </source>
</evidence>